<feature type="domain" description="Nitrite/sulphite reductase 4Fe-4S" evidence="8">
    <location>
        <begin position="135"/>
        <end position="288"/>
    </location>
</feature>
<name>A0ABY4CR88_9BACL</name>
<dbReference type="PROSITE" id="PS00365">
    <property type="entry name" value="NIR_SIR"/>
    <property type="match status" value="1"/>
</dbReference>
<dbReference type="Gene3D" id="3.30.413.10">
    <property type="entry name" value="Sulfite Reductase Hemoprotein, domain 1"/>
    <property type="match status" value="2"/>
</dbReference>
<evidence type="ECO:0000256" key="1">
    <source>
        <dbReference type="ARBA" id="ARBA00010429"/>
    </source>
</evidence>
<dbReference type="InterPro" id="IPR045854">
    <property type="entry name" value="NO2/SO3_Rdtase_4Fe4S_sf"/>
</dbReference>
<accession>A0ABY4CR88</accession>
<evidence type="ECO:0000256" key="2">
    <source>
        <dbReference type="ARBA" id="ARBA00022485"/>
    </source>
</evidence>
<keyword evidence="6" id="KW-0408">Iron</keyword>
<dbReference type="Pfam" id="PF03460">
    <property type="entry name" value="NIR_SIR_ferr"/>
    <property type="match status" value="2"/>
</dbReference>
<keyword evidence="11" id="KW-1185">Reference proteome</keyword>
<sequence>MATYTKVWAEDTSKLNKLELAKLEKDGLDVIADVYRYANLGFDAITPDDMDRFKWAGIYQQKPKTGHFMMRVRIHSGVLSTKQARAIAGISRDYGRNLIDVTTRQAVQFHWLQIQDMPDIFGRLAAVGLSSFEACGDCPRTFIGNPLAGIDPDELMDTRPLIEELSKALHLNREFSNLPRKYKVSLSANVYNTSHAEINDLAFVPATKEIDGEEVVGFHILVGGGLSTKPHLALPIDIFVRPEDVVKVALGVTTIFRDYGYREKRTHARFKFLVADWGADTFLEKLTEIIGPMPSRGVDQGKGWNAGYFTGVHPQKQEGLSYIGLSIQVGRLSAEELFELADLADRYGNGELRTCNSQNIILPNIPNEKIDEVLAEPLLKRLTPFPKLFAGHVISCTGNEFCNLAVTETKERMKAISNYLDEHVELDTPVRIHVNGCPNSCGQQQIADIGLQGALVKKPDGVRDAFDIFVGGTLGPDARFNTKLKGRVEGDLVGPVLERLILFYKTERTPNELFYQFVARVGIPAMQQKLDQAIAEVAEVQEVAAGKE</sequence>
<reference evidence="10" key="1">
    <citation type="submission" date="2021-12" db="EMBL/GenBank/DDBJ databases">
        <title>Alicyclobacillaceae gen. nov., sp. nov., isolated from chalcocite enrichment system.</title>
        <authorList>
            <person name="Jiang Z."/>
        </authorList>
    </citation>
    <scope>NUCLEOTIDE SEQUENCE</scope>
    <source>
        <strain evidence="10">MYW30-H2</strain>
    </source>
</reference>
<keyword evidence="4" id="KW-0479">Metal-binding</keyword>
<dbReference type="Gene3D" id="3.90.480.20">
    <property type="match status" value="1"/>
</dbReference>
<evidence type="ECO:0000259" key="9">
    <source>
        <dbReference type="Pfam" id="PF03460"/>
    </source>
</evidence>
<dbReference type="EMBL" id="CP089291">
    <property type="protein sequence ID" value="UOF92116.1"/>
    <property type="molecule type" value="Genomic_DNA"/>
</dbReference>
<dbReference type="InterPro" id="IPR005117">
    <property type="entry name" value="NiRdtase/SiRdtase_haem-b_fer"/>
</dbReference>
<dbReference type="RefSeq" id="WP_347438801.1">
    <property type="nucleotide sequence ID" value="NZ_CP089291.1"/>
</dbReference>
<evidence type="ECO:0000256" key="4">
    <source>
        <dbReference type="ARBA" id="ARBA00022723"/>
    </source>
</evidence>
<comment type="similarity">
    <text evidence="1">Belongs to the nitrite and sulfite reductase 4Fe-4S domain family.</text>
</comment>
<dbReference type="InterPro" id="IPR006066">
    <property type="entry name" value="NO2/SO3_Rdtase_FeS/sirohaem_BS"/>
</dbReference>
<keyword evidence="3" id="KW-0349">Heme</keyword>
<evidence type="ECO:0000256" key="6">
    <source>
        <dbReference type="ARBA" id="ARBA00023004"/>
    </source>
</evidence>
<evidence type="ECO:0000259" key="8">
    <source>
        <dbReference type="Pfam" id="PF01077"/>
    </source>
</evidence>
<dbReference type="SUPFAM" id="SSF55124">
    <property type="entry name" value="Nitrite/Sulfite reductase N-terminal domain-like"/>
    <property type="match status" value="2"/>
</dbReference>
<dbReference type="InterPro" id="IPR051329">
    <property type="entry name" value="NIR_SIR_4Fe-4S"/>
</dbReference>
<keyword evidence="5" id="KW-0560">Oxidoreductase</keyword>
<gene>
    <name evidence="10" type="ORF">LSG31_07940</name>
</gene>
<feature type="domain" description="Nitrite/sulphite reductase 4Fe-4S" evidence="8">
    <location>
        <begin position="393"/>
        <end position="532"/>
    </location>
</feature>
<dbReference type="Proteomes" id="UP000830167">
    <property type="component" value="Chromosome"/>
</dbReference>
<keyword evidence="2" id="KW-0004">4Fe-4S</keyword>
<evidence type="ECO:0000256" key="3">
    <source>
        <dbReference type="ARBA" id="ARBA00022617"/>
    </source>
</evidence>
<protein>
    <submittedName>
        <fullName evidence="10">Nitrite/sulfite reductase</fullName>
    </submittedName>
</protein>
<evidence type="ECO:0000313" key="10">
    <source>
        <dbReference type="EMBL" id="UOF92116.1"/>
    </source>
</evidence>
<proteinExistence type="inferred from homology"/>
<dbReference type="SUPFAM" id="SSF56014">
    <property type="entry name" value="Nitrite and sulphite reductase 4Fe-4S domain-like"/>
    <property type="match status" value="2"/>
</dbReference>
<dbReference type="PRINTS" id="PR00397">
    <property type="entry name" value="SIROHAEM"/>
</dbReference>
<feature type="domain" description="Nitrite/Sulfite reductase ferredoxin-like" evidence="9">
    <location>
        <begin position="313"/>
        <end position="377"/>
    </location>
</feature>
<dbReference type="PANTHER" id="PTHR32439">
    <property type="entry name" value="FERREDOXIN--NITRITE REDUCTASE, CHLOROPLASTIC"/>
    <property type="match status" value="1"/>
</dbReference>
<feature type="domain" description="Nitrite/Sulfite reductase ferredoxin-like" evidence="9">
    <location>
        <begin position="60"/>
        <end position="127"/>
    </location>
</feature>
<evidence type="ECO:0000256" key="5">
    <source>
        <dbReference type="ARBA" id="ARBA00023002"/>
    </source>
</evidence>
<keyword evidence="7" id="KW-0411">Iron-sulfur</keyword>
<dbReference type="Pfam" id="PF01077">
    <property type="entry name" value="NIR_SIR"/>
    <property type="match status" value="2"/>
</dbReference>
<evidence type="ECO:0000256" key="7">
    <source>
        <dbReference type="ARBA" id="ARBA00023014"/>
    </source>
</evidence>
<dbReference type="InterPro" id="IPR036136">
    <property type="entry name" value="Nit/Sulf_reduc_fer-like_dom_sf"/>
</dbReference>
<organism evidence="10 11">
    <name type="scientific">Fodinisporobacter ferrooxydans</name>
    <dbReference type="NCBI Taxonomy" id="2901836"/>
    <lineage>
        <taxon>Bacteria</taxon>
        <taxon>Bacillati</taxon>
        <taxon>Bacillota</taxon>
        <taxon>Bacilli</taxon>
        <taxon>Bacillales</taxon>
        <taxon>Alicyclobacillaceae</taxon>
        <taxon>Fodinisporobacter</taxon>
    </lineage>
</organism>
<dbReference type="PANTHER" id="PTHR32439:SF0">
    <property type="entry name" value="FERREDOXIN--NITRITE REDUCTASE, CHLOROPLASTIC"/>
    <property type="match status" value="1"/>
</dbReference>
<dbReference type="InterPro" id="IPR006067">
    <property type="entry name" value="NO2/SO3_Rdtase_4Fe4S_dom"/>
</dbReference>
<evidence type="ECO:0000313" key="11">
    <source>
        <dbReference type="Proteomes" id="UP000830167"/>
    </source>
</evidence>